<feature type="region of interest" description="Disordered" evidence="8">
    <location>
        <begin position="215"/>
        <end position="242"/>
    </location>
</feature>
<dbReference type="GeneID" id="118430710"/>
<evidence type="ECO:0000256" key="1">
    <source>
        <dbReference type="ARBA" id="ARBA00005446"/>
    </source>
</evidence>
<dbReference type="Gene3D" id="3.40.50.300">
    <property type="entry name" value="P-loop containing nucleotide triphosphate hydrolases"/>
    <property type="match status" value="1"/>
</dbReference>
<dbReference type="GO" id="GO:0009378">
    <property type="term" value="F:four-way junction helicase activity"/>
    <property type="evidence" value="ECO:0000318"/>
    <property type="project" value="GO_Central"/>
</dbReference>
<evidence type="ECO:0000313" key="13">
    <source>
        <dbReference type="RefSeq" id="XP_035697625.1"/>
    </source>
</evidence>
<keyword evidence="4" id="KW-0539">Nucleus</keyword>
<gene>
    <name evidence="11 12 13" type="primary">LOC118430710</name>
</gene>
<evidence type="ECO:0000256" key="6">
    <source>
        <dbReference type="ARBA" id="ARBA00034808"/>
    </source>
</evidence>
<protein>
    <recommendedName>
        <fullName evidence="6">DNA 3'-5' helicase</fullName>
        <ecNumber evidence="6">5.6.2.4</ecNumber>
    </recommendedName>
    <alternativeName>
        <fullName evidence="7">DNA 3'-5' helicase BLM</fullName>
    </alternativeName>
</protein>
<dbReference type="RefSeq" id="XP_035697618.1">
    <property type="nucleotide sequence ID" value="XM_035841725.1"/>
</dbReference>
<dbReference type="GO" id="GO:0005737">
    <property type="term" value="C:cytoplasm"/>
    <property type="evidence" value="ECO:0000318"/>
    <property type="project" value="GO_Central"/>
</dbReference>
<dbReference type="GO" id="GO:0005694">
    <property type="term" value="C:chromosome"/>
    <property type="evidence" value="ECO:0000318"/>
    <property type="project" value="GO_Central"/>
</dbReference>
<dbReference type="Proteomes" id="UP000001554">
    <property type="component" value="Chromosome 1"/>
</dbReference>
<dbReference type="SUPFAM" id="SSF52540">
    <property type="entry name" value="P-loop containing nucleoside triphosphate hydrolases"/>
    <property type="match status" value="1"/>
</dbReference>
<dbReference type="GO" id="GO:0000724">
    <property type="term" value="P:double-strand break repair via homologous recombination"/>
    <property type="evidence" value="ECO:0000318"/>
    <property type="project" value="GO_Central"/>
</dbReference>
<keyword evidence="2" id="KW-0238">DNA-binding</keyword>
<organism evidence="10 12">
    <name type="scientific">Branchiostoma floridae</name>
    <name type="common">Florida lancelet</name>
    <name type="synonym">Amphioxus</name>
    <dbReference type="NCBI Taxonomy" id="7739"/>
    <lineage>
        <taxon>Eukaryota</taxon>
        <taxon>Metazoa</taxon>
        <taxon>Chordata</taxon>
        <taxon>Cephalochordata</taxon>
        <taxon>Leptocardii</taxon>
        <taxon>Amphioxiformes</taxon>
        <taxon>Branchiostomatidae</taxon>
        <taxon>Branchiostoma</taxon>
    </lineage>
</organism>
<dbReference type="KEGG" id="bfo:118430710"/>
<dbReference type="GO" id="GO:0006260">
    <property type="term" value="P:DNA replication"/>
    <property type="evidence" value="ECO:0000318"/>
    <property type="project" value="GO_Central"/>
</dbReference>
<evidence type="ECO:0000313" key="12">
    <source>
        <dbReference type="RefSeq" id="XP_035697618.1"/>
    </source>
</evidence>
<comment type="similarity">
    <text evidence="1">Belongs to the helicase family. RecQ subfamily.</text>
</comment>
<dbReference type="RefSeq" id="XP_035697625.1">
    <property type="nucleotide sequence ID" value="XM_035841732.1"/>
</dbReference>
<dbReference type="GO" id="GO:0043138">
    <property type="term" value="F:3'-5' DNA helicase activity"/>
    <property type="evidence" value="ECO:0000318"/>
    <property type="project" value="GO_Central"/>
</dbReference>
<dbReference type="PROSITE" id="PS51194">
    <property type="entry name" value="HELICASE_CTER"/>
    <property type="match status" value="1"/>
</dbReference>
<dbReference type="Pfam" id="PF00271">
    <property type="entry name" value="Helicase_C"/>
    <property type="match status" value="1"/>
</dbReference>
<evidence type="ECO:0000313" key="11">
    <source>
        <dbReference type="RefSeq" id="XP_035697612.1"/>
    </source>
</evidence>
<evidence type="ECO:0000256" key="2">
    <source>
        <dbReference type="ARBA" id="ARBA00023125"/>
    </source>
</evidence>
<sequence length="307" mass="34686">MSDPRNPTKVPTIIKGSLDRKNIFLVPKKIYSIKEDLGPLIHMIEKAEDAASIEKHIVYAGKKQKCIDIWELLTAACKSTTRGTVRTFHADMSRKAKDDILQGFRDGRIRIIVATVAFGIGIDFPDVKGVVAYGMPSTIGQLYQQIGRAGRRGDPAHAVLFFNKADNTTHGPMKDIYKADCPRKAILNHLGQEAPDLHERCCSVHNTEDQDCIFTADTSEGTENNTKRRRPRPKRRQDTDNEDRLEAELLMLRDEWCEQRPELLLIGPCGIMSDDTVERIKTDCHTIHTSEDLKMVKCITGMSEHYL</sequence>
<feature type="domain" description="Helicase C-terminal" evidence="9">
    <location>
        <begin position="39"/>
        <end position="198"/>
    </location>
</feature>
<dbReference type="EC" id="5.6.2.4" evidence="6"/>
<dbReference type="InterPro" id="IPR001650">
    <property type="entry name" value="Helicase_C-like"/>
</dbReference>
<evidence type="ECO:0000259" key="9">
    <source>
        <dbReference type="PROSITE" id="PS51194"/>
    </source>
</evidence>
<name>A0A9J7MAH3_BRAFL</name>
<dbReference type="GO" id="GO:0005634">
    <property type="term" value="C:nucleus"/>
    <property type="evidence" value="ECO:0000318"/>
    <property type="project" value="GO_Central"/>
</dbReference>
<comment type="catalytic activity">
    <reaction evidence="5">
        <text>Couples ATP hydrolysis with the unwinding of duplex DNA by translocating in the 3'-5' direction.</text>
        <dbReference type="EC" id="5.6.2.4"/>
    </reaction>
</comment>
<proteinExistence type="inferred from homology"/>
<dbReference type="PANTHER" id="PTHR13710">
    <property type="entry name" value="DNA HELICASE RECQ FAMILY MEMBER"/>
    <property type="match status" value="1"/>
</dbReference>
<dbReference type="GO" id="GO:0003677">
    <property type="term" value="F:DNA binding"/>
    <property type="evidence" value="ECO:0007669"/>
    <property type="project" value="UniProtKB-KW"/>
</dbReference>
<evidence type="ECO:0000313" key="10">
    <source>
        <dbReference type="Proteomes" id="UP000001554"/>
    </source>
</evidence>
<evidence type="ECO:0000256" key="4">
    <source>
        <dbReference type="ARBA" id="ARBA00023242"/>
    </source>
</evidence>
<reference evidence="11 12" key="2">
    <citation type="submission" date="2025-04" db="UniProtKB">
        <authorList>
            <consortium name="RefSeq"/>
        </authorList>
    </citation>
    <scope>IDENTIFICATION</scope>
    <source>
        <strain evidence="11 12">S238N-H82</strain>
        <tissue evidence="11 12">Testes</tissue>
    </source>
</reference>
<dbReference type="AlphaFoldDB" id="A0A9J7MAH3"/>
<evidence type="ECO:0000256" key="7">
    <source>
        <dbReference type="ARBA" id="ARBA00044542"/>
    </source>
</evidence>
<keyword evidence="10" id="KW-1185">Reference proteome</keyword>
<evidence type="ECO:0000256" key="8">
    <source>
        <dbReference type="SAM" id="MobiDB-lite"/>
    </source>
</evidence>
<dbReference type="OrthoDB" id="10261556at2759"/>
<dbReference type="InterPro" id="IPR027417">
    <property type="entry name" value="P-loop_NTPase"/>
</dbReference>
<accession>A0A9J7MAH3</accession>
<keyword evidence="3" id="KW-0413">Isomerase</keyword>
<dbReference type="PANTHER" id="PTHR13710:SF153">
    <property type="entry name" value="RECQ-LIKE DNA HELICASE BLM"/>
    <property type="match status" value="1"/>
</dbReference>
<evidence type="ECO:0000256" key="5">
    <source>
        <dbReference type="ARBA" id="ARBA00034617"/>
    </source>
</evidence>
<dbReference type="RefSeq" id="XP_035697612.1">
    <property type="nucleotide sequence ID" value="XM_035841719.1"/>
</dbReference>
<reference evidence="10" key="1">
    <citation type="journal article" date="2020" name="Nat. Ecol. Evol.">
        <title>Deeply conserved synteny resolves early events in vertebrate evolution.</title>
        <authorList>
            <person name="Simakov O."/>
            <person name="Marletaz F."/>
            <person name="Yue J.X."/>
            <person name="O'Connell B."/>
            <person name="Jenkins J."/>
            <person name="Brandt A."/>
            <person name="Calef R."/>
            <person name="Tung C.H."/>
            <person name="Huang T.K."/>
            <person name="Schmutz J."/>
            <person name="Satoh N."/>
            <person name="Yu J.K."/>
            <person name="Putnam N.H."/>
            <person name="Green R.E."/>
            <person name="Rokhsar D.S."/>
        </authorList>
    </citation>
    <scope>NUCLEOTIDE SEQUENCE [LARGE SCALE GENOMIC DNA]</scope>
    <source>
        <strain evidence="10">S238N-H82</strain>
    </source>
</reference>
<evidence type="ECO:0000256" key="3">
    <source>
        <dbReference type="ARBA" id="ARBA00023235"/>
    </source>
</evidence>
<dbReference type="SMART" id="SM00490">
    <property type="entry name" value="HELICc"/>
    <property type="match status" value="1"/>
</dbReference>